<dbReference type="EMBL" id="JAMTCG010000002">
    <property type="protein sequence ID" value="MCP2160057.1"/>
    <property type="molecule type" value="Genomic_DNA"/>
</dbReference>
<evidence type="ECO:0000256" key="2">
    <source>
        <dbReference type="ARBA" id="ARBA00023012"/>
    </source>
</evidence>
<dbReference type="Pfam" id="PF00486">
    <property type="entry name" value="Trans_reg_C"/>
    <property type="match status" value="1"/>
</dbReference>
<dbReference type="Pfam" id="PF00072">
    <property type="entry name" value="Response_reg"/>
    <property type="match status" value="1"/>
</dbReference>
<evidence type="ECO:0000256" key="6">
    <source>
        <dbReference type="PROSITE-ProRule" id="PRU00169"/>
    </source>
</evidence>
<evidence type="ECO:0000259" key="9">
    <source>
        <dbReference type="PROSITE" id="PS51755"/>
    </source>
</evidence>
<keyword evidence="5" id="KW-0804">Transcription</keyword>
<dbReference type="InterPro" id="IPR036388">
    <property type="entry name" value="WH-like_DNA-bd_sf"/>
</dbReference>
<keyword evidence="1 6" id="KW-0597">Phosphoprotein</keyword>
<evidence type="ECO:0000256" key="3">
    <source>
        <dbReference type="ARBA" id="ARBA00023015"/>
    </source>
</evidence>
<dbReference type="Proteomes" id="UP001205740">
    <property type="component" value="Unassembled WGS sequence"/>
</dbReference>
<dbReference type="InterPro" id="IPR016032">
    <property type="entry name" value="Sig_transdc_resp-reg_C-effctor"/>
</dbReference>
<dbReference type="InterPro" id="IPR001867">
    <property type="entry name" value="OmpR/PhoB-type_DNA-bd"/>
</dbReference>
<keyword evidence="2" id="KW-0902">Two-component regulatory system</keyword>
<dbReference type="CDD" id="cd00383">
    <property type="entry name" value="trans_reg_C"/>
    <property type="match status" value="1"/>
</dbReference>
<dbReference type="SMART" id="SM00448">
    <property type="entry name" value="REC"/>
    <property type="match status" value="1"/>
</dbReference>
<evidence type="ECO:0000313" key="11">
    <source>
        <dbReference type="Proteomes" id="UP001205740"/>
    </source>
</evidence>
<evidence type="ECO:0000256" key="7">
    <source>
        <dbReference type="PROSITE-ProRule" id="PRU01091"/>
    </source>
</evidence>
<feature type="domain" description="OmpR/PhoB-type" evidence="9">
    <location>
        <begin position="121"/>
        <end position="217"/>
    </location>
</feature>
<organism evidence="10 11">
    <name type="scientific">Williamsia serinedens</name>
    <dbReference type="NCBI Taxonomy" id="391736"/>
    <lineage>
        <taxon>Bacteria</taxon>
        <taxon>Bacillati</taxon>
        <taxon>Actinomycetota</taxon>
        <taxon>Actinomycetes</taxon>
        <taxon>Mycobacteriales</taxon>
        <taxon>Nocardiaceae</taxon>
        <taxon>Williamsia</taxon>
    </lineage>
</organism>
<dbReference type="InterPro" id="IPR011006">
    <property type="entry name" value="CheY-like_superfamily"/>
</dbReference>
<evidence type="ECO:0000256" key="1">
    <source>
        <dbReference type="ARBA" id="ARBA00022553"/>
    </source>
</evidence>
<evidence type="ECO:0000313" key="10">
    <source>
        <dbReference type="EMBL" id="MCP2160057.1"/>
    </source>
</evidence>
<feature type="domain" description="Response regulatory" evidence="8">
    <location>
        <begin position="1"/>
        <end position="114"/>
    </location>
</feature>
<feature type="DNA-binding region" description="OmpR/PhoB-type" evidence="7">
    <location>
        <begin position="121"/>
        <end position="217"/>
    </location>
</feature>
<evidence type="ECO:0000256" key="5">
    <source>
        <dbReference type="ARBA" id="ARBA00023163"/>
    </source>
</evidence>
<dbReference type="Gene3D" id="1.10.10.10">
    <property type="entry name" value="Winged helix-like DNA-binding domain superfamily/Winged helix DNA-binding domain"/>
    <property type="match status" value="1"/>
</dbReference>
<dbReference type="PROSITE" id="PS51755">
    <property type="entry name" value="OMPR_PHOB"/>
    <property type="match status" value="1"/>
</dbReference>
<dbReference type="InterPro" id="IPR039420">
    <property type="entry name" value="WalR-like"/>
</dbReference>
<keyword evidence="3" id="KW-0805">Transcription regulation</keyword>
<dbReference type="SUPFAM" id="SSF52172">
    <property type="entry name" value="CheY-like"/>
    <property type="match status" value="1"/>
</dbReference>
<dbReference type="PANTHER" id="PTHR48111">
    <property type="entry name" value="REGULATOR OF RPOS"/>
    <property type="match status" value="1"/>
</dbReference>
<protein>
    <submittedName>
        <fullName evidence="10">DNA-binding response regulator, OmpR family, contains REC and winged-helix (WHTH) domain</fullName>
    </submittedName>
</protein>
<keyword evidence="4 7" id="KW-0238">DNA-binding</keyword>
<dbReference type="SMART" id="SM00862">
    <property type="entry name" value="Trans_reg_C"/>
    <property type="match status" value="1"/>
</dbReference>
<feature type="modified residue" description="4-aspartylphosphate" evidence="6">
    <location>
        <position position="49"/>
    </location>
</feature>
<dbReference type="PROSITE" id="PS50110">
    <property type="entry name" value="RESPONSE_REGULATORY"/>
    <property type="match status" value="1"/>
</dbReference>
<gene>
    <name evidence="10" type="ORF">LX12_001236</name>
</gene>
<sequence length="219" mass="23994">MVVVEDADAIREPVIAAFADAGYLAYGASSGDGMEELVEGRRPDLVILDVMLPGDRDGFDLIDVVRTRSDAGIIMLTARDHIDDRLRGLHGGADDYVVKPFRLEELLARADAVLRRRGGRATAITVGDLLVDPDGATITRGDTVLDVTATEFRLAEFLVAQRGRTVTKRQILQAVWGYDAYDVNLVEVHVSALRKKMEAHGPRMIHTVRGLGYVLRSAQ</sequence>
<evidence type="ECO:0000259" key="8">
    <source>
        <dbReference type="PROSITE" id="PS50110"/>
    </source>
</evidence>
<reference evidence="10 11" key="1">
    <citation type="submission" date="2022-06" db="EMBL/GenBank/DDBJ databases">
        <title>Genomic Encyclopedia of Archaeal and Bacterial Type Strains, Phase II (KMG-II): from individual species to whole genera.</title>
        <authorList>
            <person name="Goeker M."/>
        </authorList>
    </citation>
    <scope>NUCLEOTIDE SEQUENCE [LARGE SCALE GENOMIC DNA]</scope>
    <source>
        <strain evidence="10 11">DSM 45037</strain>
    </source>
</reference>
<keyword evidence="11" id="KW-1185">Reference proteome</keyword>
<accession>A0ABT1H2K7</accession>
<name>A0ABT1H2K7_9NOCA</name>
<dbReference type="Gene3D" id="3.40.50.2300">
    <property type="match status" value="1"/>
</dbReference>
<dbReference type="GO" id="GO:0003677">
    <property type="term" value="F:DNA binding"/>
    <property type="evidence" value="ECO:0007669"/>
    <property type="project" value="UniProtKB-KW"/>
</dbReference>
<proteinExistence type="predicted"/>
<dbReference type="InterPro" id="IPR001789">
    <property type="entry name" value="Sig_transdc_resp-reg_receiver"/>
</dbReference>
<dbReference type="SUPFAM" id="SSF46894">
    <property type="entry name" value="C-terminal effector domain of the bipartite response regulators"/>
    <property type="match status" value="1"/>
</dbReference>
<dbReference type="Gene3D" id="6.10.250.690">
    <property type="match status" value="1"/>
</dbReference>
<comment type="caution">
    <text evidence="10">The sequence shown here is derived from an EMBL/GenBank/DDBJ whole genome shotgun (WGS) entry which is preliminary data.</text>
</comment>
<evidence type="ECO:0000256" key="4">
    <source>
        <dbReference type="ARBA" id="ARBA00023125"/>
    </source>
</evidence>
<dbReference type="PANTHER" id="PTHR48111:SF1">
    <property type="entry name" value="TWO-COMPONENT RESPONSE REGULATOR ORR33"/>
    <property type="match status" value="1"/>
</dbReference>